<evidence type="ECO:0000256" key="8">
    <source>
        <dbReference type="ARBA" id="ARBA00023136"/>
    </source>
</evidence>
<dbReference type="GO" id="GO:0012505">
    <property type="term" value="C:endomembrane system"/>
    <property type="evidence" value="ECO:0007669"/>
    <property type="project" value="UniProtKB-SubCell"/>
</dbReference>
<dbReference type="GO" id="GO:0046961">
    <property type="term" value="F:proton-transporting ATPase activity, rotational mechanism"/>
    <property type="evidence" value="ECO:0007669"/>
    <property type="project" value="TreeGrafter"/>
</dbReference>
<evidence type="ECO:0000256" key="5">
    <source>
        <dbReference type="ARBA" id="ARBA00022781"/>
    </source>
</evidence>
<dbReference type="EMBL" id="JACNJD010000211">
    <property type="protein sequence ID" value="MBC8177465.1"/>
    <property type="molecule type" value="Genomic_DNA"/>
</dbReference>
<keyword evidence="8 13" id="KW-0472">Membrane</keyword>
<comment type="caution">
    <text evidence="14">The sequence shown here is derived from an EMBL/GenBank/DDBJ whole genome shotgun (WGS) entry which is preliminary data.</text>
</comment>
<evidence type="ECO:0000313" key="14">
    <source>
        <dbReference type="EMBL" id="MBC8177465.1"/>
    </source>
</evidence>
<dbReference type="CDD" id="cd06503">
    <property type="entry name" value="ATP-synt_Fo_b"/>
    <property type="match status" value="1"/>
</dbReference>
<evidence type="ECO:0000256" key="4">
    <source>
        <dbReference type="ARBA" id="ARBA00022692"/>
    </source>
</evidence>
<comment type="function">
    <text evidence="10">F(1)F(0) ATP synthase produces ATP from ADP in the presence of a proton or sodium gradient. F-type ATPases consist of two structural domains, F(1) containing the extramembraneous catalytic core and F(0) containing the membrane proton channel, linked together by a central stalk and a peripheral stalk. During catalysis, ATP synthesis in the catalytic domain of F(1) is coupled via a rotary mechanism of the central stalk subunits to proton translocation.</text>
</comment>
<evidence type="ECO:0000256" key="1">
    <source>
        <dbReference type="ARBA" id="ARBA00005513"/>
    </source>
</evidence>
<evidence type="ECO:0000256" key="2">
    <source>
        <dbReference type="ARBA" id="ARBA00022448"/>
    </source>
</evidence>
<sequence>MISINATLVIQVIHFLILVFILNRLMFRPILKLIDERDVHVEKTRKGVDRALNKTEVLKESCLSKVHEARVDATRERTDLREAGIAETKKLLGRSKEETAVIRAEMDKEAEKEIEMTRPLMHDQVIVLAEGIIEKLLGRRLEVESEN</sequence>
<protein>
    <recommendedName>
        <fullName evidence="16">ATPase subunit I</fullName>
    </recommendedName>
</protein>
<gene>
    <name evidence="14" type="ORF">H8E19_08675</name>
</gene>
<dbReference type="Pfam" id="PF00430">
    <property type="entry name" value="ATP-synt_B"/>
    <property type="match status" value="1"/>
</dbReference>
<accession>A0A8J6MZJ1</accession>
<evidence type="ECO:0000256" key="6">
    <source>
        <dbReference type="ARBA" id="ARBA00022989"/>
    </source>
</evidence>
<keyword evidence="6 13" id="KW-1133">Transmembrane helix</keyword>
<dbReference type="InterPro" id="IPR050059">
    <property type="entry name" value="ATP_synthase_B_chain"/>
</dbReference>
<reference evidence="14 15" key="1">
    <citation type="submission" date="2020-08" db="EMBL/GenBank/DDBJ databases">
        <title>Bridging the membrane lipid divide: bacteria of the FCB group superphylum have the potential to synthesize archaeal ether lipids.</title>
        <authorList>
            <person name="Villanueva L."/>
            <person name="Von Meijenfeldt F.A.B."/>
            <person name="Westbye A.B."/>
            <person name="Yadav S."/>
            <person name="Hopmans E.C."/>
            <person name="Dutilh B.E."/>
            <person name="Sinninghe Damste J.S."/>
        </authorList>
    </citation>
    <scope>NUCLEOTIDE SEQUENCE [LARGE SCALE GENOMIC DNA]</scope>
    <source>
        <strain evidence="14">NIOZ-UU27</strain>
    </source>
</reference>
<dbReference type="AlphaFoldDB" id="A0A8J6MZJ1"/>
<feature type="transmembrane region" description="Helical" evidence="13">
    <location>
        <begin position="6"/>
        <end position="27"/>
    </location>
</feature>
<evidence type="ECO:0000313" key="15">
    <source>
        <dbReference type="Proteomes" id="UP000650524"/>
    </source>
</evidence>
<keyword evidence="5 12" id="KW-0375">Hydrogen ion transport</keyword>
<keyword evidence="3 12" id="KW-0138">CF(0)</keyword>
<evidence type="ECO:0000256" key="3">
    <source>
        <dbReference type="ARBA" id="ARBA00022547"/>
    </source>
</evidence>
<dbReference type="GO" id="GO:0045259">
    <property type="term" value="C:proton-transporting ATP synthase complex"/>
    <property type="evidence" value="ECO:0007669"/>
    <property type="project" value="UniProtKB-KW"/>
</dbReference>
<evidence type="ECO:0000256" key="11">
    <source>
        <dbReference type="ARBA" id="ARBA00037847"/>
    </source>
</evidence>
<comment type="similarity">
    <text evidence="1 12">Belongs to the ATPase B chain family.</text>
</comment>
<keyword evidence="4 12" id="KW-0812">Transmembrane</keyword>
<evidence type="ECO:0000256" key="12">
    <source>
        <dbReference type="RuleBase" id="RU003848"/>
    </source>
</evidence>
<dbReference type="PANTHER" id="PTHR33445:SF2">
    <property type="entry name" value="ATP SYNTHASE SUBUNIT B', CHLOROPLASTIC"/>
    <property type="match status" value="1"/>
</dbReference>
<keyword evidence="2 12" id="KW-0813">Transport</keyword>
<evidence type="ECO:0000256" key="13">
    <source>
        <dbReference type="SAM" id="Phobius"/>
    </source>
</evidence>
<dbReference type="PANTHER" id="PTHR33445">
    <property type="entry name" value="ATP SYNTHASE SUBUNIT B', CHLOROPLASTIC"/>
    <property type="match status" value="1"/>
</dbReference>
<dbReference type="InterPro" id="IPR002146">
    <property type="entry name" value="ATP_synth_b/b'su_bac/chlpt"/>
</dbReference>
<dbReference type="GO" id="GO:0015986">
    <property type="term" value="P:proton motive force-driven ATP synthesis"/>
    <property type="evidence" value="ECO:0007669"/>
    <property type="project" value="InterPro"/>
</dbReference>
<evidence type="ECO:0000256" key="7">
    <source>
        <dbReference type="ARBA" id="ARBA00023065"/>
    </source>
</evidence>
<keyword evidence="9" id="KW-0066">ATP synthesis</keyword>
<keyword evidence="7 12" id="KW-0406">Ion transport</keyword>
<organism evidence="14 15">
    <name type="scientific">Candidatus Desulfacyla euxinica</name>
    <dbReference type="NCBI Taxonomy" id="2841693"/>
    <lineage>
        <taxon>Bacteria</taxon>
        <taxon>Deltaproteobacteria</taxon>
        <taxon>Candidatus Desulfacyla</taxon>
    </lineage>
</organism>
<evidence type="ECO:0008006" key="16">
    <source>
        <dbReference type="Google" id="ProtNLM"/>
    </source>
</evidence>
<comment type="subcellular location">
    <subcellularLocation>
        <location evidence="11">Endomembrane system</location>
        <topology evidence="11">Single-pass membrane protein</topology>
    </subcellularLocation>
</comment>
<proteinExistence type="inferred from homology"/>
<dbReference type="Proteomes" id="UP000650524">
    <property type="component" value="Unassembled WGS sequence"/>
</dbReference>
<name>A0A8J6MZJ1_9DELT</name>
<evidence type="ECO:0000256" key="9">
    <source>
        <dbReference type="ARBA" id="ARBA00023310"/>
    </source>
</evidence>
<evidence type="ECO:0000256" key="10">
    <source>
        <dbReference type="ARBA" id="ARBA00025198"/>
    </source>
</evidence>